<keyword evidence="7 13" id="KW-0812">Transmembrane</keyword>
<evidence type="ECO:0000256" key="4">
    <source>
        <dbReference type="ARBA" id="ARBA00022448"/>
    </source>
</evidence>
<dbReference type="GO" id="GO:0036397">
    <property type="term" value="F:formate dehydrogenase (quinone) activity"/>
    <property type="evidence" value="ECO:0007669"/>
    <property type="project" value="TreeGrafter"/>
</dbReference>
<dbReference type="NCBIfam" id="TIGR01583">
    <property type="entry name" value="formate-DH-gamm"/>
    <property type="match status" value="1"/>
</dbReference>
<dbReference type="EMBL" id="JAAQPH010000009">
    <property type="protein sequence ID" value="NIA69510.1"/>
    <property type="molecule type" value="Genomic_DNA"/>
</dbReference>
<protein>
    <submittedName>
        <fullName evidence="15">Formate dehydrogenase subunit gamma</fullName>
    </submittedName>
</protein>
<keyword evidence="4" id="KW-0813">Transport</keyword>
<name>A0A967KC68_9PROT</name>
<evidence type="ECO:0000256" key="3">
    <source>
        <dbReference type="ARBA" id="ARBA00010747"/>
    </source>
</evidence>
<keyword evidence="16" id="KW-1185">Reference proteome</keyword>
<evidence type="ECO:0000256" key="10">
    <source>
        <dbReference type="ARBA" id="ARBA00022989"/>
    </source>
</evidence>
<feature type="transmembrane region" description="Helical" evidence="13">
    <location>
        <begin position="149"/>
        <end position="170"/>
    </location>
</feature>
<evidence type="ECO:0000256" key="13">
    <source>
        <dbReference type="SAM" id="Phobius"/>
    </source>
</evidence>
<dbReference type="GO" id="GO:0008863">
    <property type="term" value="F:formate dehydrogenase (NAD+) activity"/>
    <property type="evidence" value="ECO:0007669"/>
    <property type="project" value="InterPro"/>
</dbReference>
<evidence type="ECO:0000313" key="16">
    <source>
        <dbReference type="Proteomes" id="UP000761264"/>
    </source>
</evidence>
<keyword evidence="11" id="KW-0408">Iron</keyword>
<dbReference type="GO" id="GO:0009326">
    <property type="term" value="C:formate dehydrogenase complex"/>
    <property type="evidence" value="ECO:0007669"/>
    <property type="project" value="InterPro"/>
</dbReference>
<evidence type="ECO:0000256" key="5">
    <source>
        <dbReference type="ARBA" id="ARBA00022475"/>
    </source>
</evidence>
<reference evidence="15" key="1">
    <citation type="submission" date="2020-03" db="EMBL/GenBank/DDBJ databases">
        <title>Genome of Pelagibius litoralis DSM 21314T.</title>
        <authorList>
            <person name="Wang G."/>
        </authorList>
    </citation>
    <scope>NUCLEOTIDE SEQUENCE</scope>
    <source>
        <strain evidence="15">DSM 21314</strain>
    </source>
</reference>
<gene>
    <name evidence="15" type="ORF">HBA54_12990</name>
</gene>
<dbReference type="SUPFAM" id="SSF81342">
    <property type="entry name" value="Transmembrane di-heme cytochromes"/>
    <property type="match status" value="1"/>
</dbReference>
<keyword evidence="6" id="KW-0349">Heme</keyword>
<dbReference type="GO" id="GO:0015944">
    <property type="term" value="P:formate oxidation"/>
    <property type="evidence" value="ECO:0007669"/>
    <property type="project" value="TreeGrafter"/>
</dbReference>
<evidence type="ECO:0000256" key="2">
    <source>
        <dbReference type="ARBA" id="ARBA00004651"/>
    </source>
</evidence>
<dbReference type="GO" id="GO:0005886">
    <property type="term" value="C:plasma membrane"/>
    <property type="evidence" value="ECO:0007669"/>
    <property type="project" value="UniProtKB-SubCell"/>
</dbReference>
<dbReference type="InterPro" id="IPR051817">
    <property type="entry name" value="FDH_cytochrome_b556_subunit"/>
</dbReference>
<dbReference type="GO" id="GO:0009055">
    <property type="term" value="F:electron transfer activity"/>
    <property type="evidence" value="ECO:0007669"/>
    <property type="project" value="InterPro"/>
</dbReference>
<evidence type="ECO:0000313" key="15">
    <source>
        <dbReference type="EMBL" id="NIA69510.1"/>
    </source>
</evidence>
<dbReference type="InterPro" id="IPR011577">
    <property type="entry name" value="Cyt_b561_bac/Ni-Hgenase"/>
</dbReference>
<dbReference type="Gene3D" id="1.20.950.20">
    <property type="entry name" value="Transmembrane di-heme cytochromes, Chain C"/>
    <property type="match status" value="1"/>
</dbReference>
<dbReference type="GO" id="GO:0046872">
    <property type="term" value="F:metal ion binding"/>
    <property type="evidence" value="ECO:0007669"/>
    <property type="project" value="UniProtKB-KW"/>
</dbReference>
<keyword evidence="9" id="KW-0249">Electron transport</keyword>
<feature type="transmembrane region" description="Helical" evidence="13">
    <location>
        <begin position="251"/>
        <end position="272"/>
    </location>
</feature>
<dbReference type="Proteomes" id="UP000761264">
    <property type="component" value="Unassembled WGS sequence"/>
</dbReference>
<feature type="transmembrane region" description="Helical" evidence="13">
    <location>
        <begin position="307"/>
        <end position="327"/>
    </location>
</feature>
<evidence type="ECO:0000256" key="11">
    <source>
        <dbReference type="ARBA" id="ARBA00023004"/>
    </source>
</evidence>
<feature type="transmembrane region" description="Helical" evidence="13">
    <location>
        <begin position="193"/>
        <end position="214"/>
    </location>
</feature>
<feature type="transmembrane region" description="Helical" evidence="13">
    <location>
        <begin position="104"/>
        <end position="125"/>
    </location>
</feature>
<dbReference type="AlphaFoldDB" id="A0A967KC68"/>
<dbReference type="Pfam" id="PF01292">
    <property type="entry name" value="Ni_hydr_CYTB"/>
    <property type="match status" value="1"/>
</dbReference>
<keyword evidence="5" id="KW-1003">Cell membrane</keyword>
<evidence type="ECO:0000256" key="6">
    <source>
        <dbReference type="ARBA" id="ARBA00022617"/>
    </source>
</evidence>
<comment type="similarity">
    <text evidence="3">Belongs to the formate dehydrogenase gamma subunit family.</text>
</comment>
<evidence type="ECO:0000256" key="1">
    <source>
        <dbReference type="ARBA" id="ARBA00001971"/>
    </source>
</evidence>
<comment type="subcellular location">
    <subcellularLocation>
        <location evidence="2">Cell membrane</location>
        <topology evidence="2">Multi-pass membrane protein</topology>
    </subcellularLocation>
</comment>
<evidence type="ECO:0000256" key="12">
    <source>
        <dbReference type="ARBA" id="ARBA00023136"/>
    </source>
</evidence>
<dbReference type="InterPro" id="IPR016174">
    <property type="entry name" value="Di-haem_cyt_TM"/>
</dbReference>
<comment type="caution">
    <text evidence="15">The sequence shown here is derived from an EMBL/GenBank/DDBJ whole genome shotgun (WGS) entry which is preliminary data.</text>
</comment>
<evidence type="ECO:0000256" key="8">
    <source>
        <dbReference type="ARBA" id="ARBA00022723"/>
    </source>
</evidence>
<keyword evidence="8" id="KW-0479">Metal-binding</keyword>
<organism evidence="15 16">
    <name type="scientific">Pelagibius litoralis</name>
    <dbReference type="NCBI Taxonomy" id="374515"/>
    <lineage>
        <taxon>Bacteria</taxon>
        <taxon>Pseudomonadati</taxon>
        <taxon>Pseudomonadota</taxon>
        <taxon>Alphaproteobacteria</taxon>
        <taxon>Rhodospirillales</taxon>
        <taxon>Rhodovibrionaceae</taxon>
        <taxon>Pelagibius</taxon>
    </lineage>
</organism>
<feature type="domain" description="Cytochrome b561 bacterial/Ni-hydrogenase" evidence="14">
    <location>
        <begin position="142"/>
        <end position="341"/>
    </location>
</feature>
<accession>A0A967KC68</accession>
<dbReference type="RefSeq" id="WP_167225195.1">
    <property type="nucleotide sequence ID" value="NZ_JAAQPH010000009.1"/>
</dbReference>
<keyword evidence="12 13" id="KW-0472">Membrane</keyword>
<dbReference type="PANTHER" id="PTHR30074">
    <property type="entry name" value="FORMATE DEHYDROGENASE, NITRATE-INDUCIBLE, CYTOCHROME B556 FDN SUBUNIT"/>
    <property type="match status" value="1"/>
</dbReference>
<keyword evidence="10 13" id="KW-1133">Transmembrane helix</keyword>
<comment type="cofactor">
    <cofactor evidence="1">
        <name>heme</name>
        <dbReference type="ChEBI" id="CHEBI:30413"/>
    </cofactor>
</comment>
<sequence length="370" mass="39723">MRAHVSRFQHLPNPLLLAVLLLAAALLGSSLAGTAWGQSGEPVVSESPTGGQVPGNVLGNQADSEMWRAVRQGVQGRVTIPDPRAAQLIQSEGDNWRAWRNGPITVYGAWAMLGIVAIVALFFAVRGRIKIDAGPSGTTIERFNLVERVAHWITATSFIVLAVTGLNLLYGRHVLLPILGPEIFTAITIAGKYAHNFLSFAFMVGVVMMLVLWIKDNIPNRLDLIWLAKGGGLFVKGVHPPAAKFNAGQKLIFWSVILGGISISLSGLAMLFPFEFAFFGKTFAALNLIGFNLPTELSMLQETQLSVLWHTIVALVLIAIIVGHIYIGSVGMEGAFDAMGTGQVDTNWAREHHSVWAAKVSGGGTSQAAE</sequence>
<dbReference type="InterPro" id="IPR006471">
    <property type="entry name" value="Formate_DH_gsu"/>
</dbReference>
<dbReference type="PANTHER" id="PTHR30074:SF6">
    <property type="entry name" value="FORMATE DEHYDROGENASE GAMMA SUBUNIT"/>
    <property type="match status" value="1"/>
</dbReference>
<evidence type="ECO:0000259" key="14">
    <source>
        <dbReference type="Pfam" id="PF01292"/>
    </source>
</evidence>
<proteinExistence type="inferred from homology"/>
<evidence type="ECO:0000256" key="7">
    <source>
        <dbReference type="ARBA" id="ARBA00022692"/>
    </source>
</evidence>
<evidence type="ECO:0000256" key="9">
    <source>
        <dbReference type="ARBA" id="ARBA00022982"/>
    </source>
</evidence>
<dbReference type="GO" id="GO:0022904">
    <property type="term" value="P:respiratory electron transport chain"/>
    <property type="evidence" value="ECO:0007669"/>
    <property type="project" value="InterPro"/>
</dbReference>
<dbReference type="GO" id="GO:0009061">
    <property type="term" value="P:anaerobic respiration"/>
    <property type="evidence" value="ECO:0007669"/>
    <property type="project" value="TreeGrafter"/>
</dbReference>